<dbReference type="EMBL" id="JAUFQH010000008">
    <property type="protein sequence ID" value="MDN3619848.1"/>
    <property type="molecule type" value="Genomic_DNA"/>
</dbReference>
<gene>
    <name evidence="2" type="ORF">QWY81_10320</name>
</gene>
<dbReference type="InterPro" id="IPR046911">
    <property type="entry name" value="ABC-3C_CTD9"/>
</dbReference>
<feature type="domain" description="ABC-three component systems C-terminal" evidence="1">
    <location>
        <begin position="82"/>
        <end position="195"/>
    </location>
</feature>
<dbReference type="RefSeq" id="WP_261972632.1">
    <property type="nucleotide sequence ID" value="NZ_CP103460.1"/>
</dbReference>
<protein>
    <recommendedName>
        <fullName evidence="1">ABC-three component systems C-terminal domain-containing protein</fullName>
    </recommendedName>
</protein>
<comment type="caution">
    <text evidence="2">The sequence shown here is derived from an EMBL/GenBank/DDBJ whole genome shotgun (WGS) entry which is preliminary data.</text>
</comment>
<name>A0AAJ1QXQ3_9FLAO</name>
<sequence>MSLERITQNATGKKSEQYYSEGKMVIDKSKKVIIKTGKEQYSEYLSLVNDFEKELENGETTFLDFIEKIQHYTSSIDDNYIGLEKKLIRGGYQKDFRRVNSLKERYFQQLTQGLLSKSSQKIHAFILAKICTLFFTHINPAIDEGYSQPQIKVMINELVIKEVENILSERNILNIYSDDILAMIYFLTGNCHINWD</sequence>
<accession>A0AAJ1QXQ3</accession>
<reference evidence="2 3" key="1">
    <citation type="journal article" date="2014" name="Int. J. Syst. Evol. Microbiol.">
        <title>Complete genome sequence of Corynebacterium casei LMG S-19264T (=DSM 44701T), isolated from a smear-ripened cheese.</title>
        <authorList>
            <consortium name="US DOE Joint Genome Institute (JGI-PGF)"/>
            <person name="Walter F."/>
            <person name="Albersmeier A."/>
            <person name="Kalinowski J."/>
            <person name="Ruckert C."/>
        </authorList>
    </citation>
    <scope>NUCLEOTIDE SEQUENCE [LARGE SCALE GENOMIC DNA]</scope>
    <source>
        <strain evidence="2 3">CECT 8670</strain>
    </source>
</reference>
<dbReference type="Proteomes" id="UP001228636">
    <property type="component" value="Unassembled WGS sequence"/>
</dbReference>
<organism evidence="2 3">
    <name type="scientific">Polaribacter sejongensis</name>
    <dbReference type="NCBI Taxonomy" id="985043"/>
    <lineage>
        <taxon>Bacteria</taxon>
        <taxon>Pseudomonadati</taxon>
        <taxon>Bacteroidota</taxon>
        <taxon>Flavobacteriia</taxon>
        <taxon>Flavobacteriales</taxon>
        <taxon>Flavobacteriaceae</taxon>
    </lineage>
</organism>
<evidence type="ECO:0000313" key="3">
    <source>
        <dbReference type="Proteomes" id="UP001228636"/>
    </source>
</evidence>
<dbReference type="AlphaFoldDB" id="A0AAJ1QXQ3"/>
<proteinExistence type="predicted"/>
<dbReference type="Pfam" id="PF20285">
    <property type="entry name" value="CTD9"/>
    <property type="match status" value="1"/>
</dbReference>
<evidence type="ECO:0000313" key="2">
    <source>
        <dbReference type="EMBL" id="MDN3619848.1"/>
    </source>
</evidence>
<evidence type="ECO:0000259" key="1">
    <source>
        <dbReference type="Pfam" id="PF20285"/>
    </source>
</evidence>